<dbReference type="InterPro" id="IPR052421">
    <property type="entry name" value="PCW_Enzyme_Inhibitor"/>
</dbReference>
<dbReference type="CDD" id="cd15800">
    <property type="entry name" value="PMEI-like_2"/>
    <property type="match status" value="1"/>
</dbReference>
<feature type="chain" id="PRO_5044827583" description="Pectinesterase inhibitor domain-containing protein" evidence="4">
    <location>
        <begin position="22"/>
        <end position="337"/>
    </location>
</feature>
<dbReference type="Proteomes" id="UP001632038">
    <property type="component" value="Unassembled WGS sequence"/>
</dbReference>
<dbReference type="Gene3D" id="1.20.140.40">
    <property type="entry name" value="Invertase/pectin methylesterase inhibitor family protein"/>
    <property type="match status" value="1"/>
</dbReference>
<dbReference type="PANTHER" id="PTHR36710:SF18">
    <property type="entry name" value="PECTINESTERASE INHIBITOR 5-RELATED"/>
    <property type="match status" value="1"/>
</dbReference>
<reference evidence="7" key="1">
    <citation type="journal article" date="2024" name="IScience">
        <title>Strigolactones Initiate the Formation of Haustorium-like Structures in Castilleja.</title>
        <authorList>
            <person name="Buerger M."/>
            <person name="Peterson D."/>
            <person name="Chory J."/>
        </authorList>
    </citation>
    <scope>NUCLEOTIDE SEQUENCE [LARGE SCALE GENOMIC DNA]</scope>
</reference>
<protein>
    <recommendedName>
        <fullName evidence="5">Pectinesterase inhibitor domain-containing protein</fullName>
    </recommendedName>
</protein>
<keyword evidence="2" id="KW-1015">Disulfide bond</keyword>
<keyword evidence="1 4" id="KW-0732">Signal</keyword>
<evidence type="ECO:0000256" key="1">
    <source>
        <dbReference type="ARBA" id="ARBA00022729"/>
    </source>
</evidence>
<gene>
    <name evidence="6" type="ORF">CASFOL_012707</name>
</gene>
<dbReference type="SMART" id="SM00856">
    <property type="entry name" value="PMEI"/>
    <property type="match status" value="1"/>
</dbReference>
<dbReference type="InterPro" id="IPR035513">
    <property type="entry name" value="Invertase/methylesterase_inhib"/>
</dbReference>
<evidence type="ECO:0000256" key="4">
    <source>
        <dbReference type="SAM" id="SignalP"/>
    </source>
</evidence>
<evidence type="ECO:0000256" key="2">
    <source>
        <dbReference type="ARBA" id="ARBA00023157"/>
    </source>
</evidence>
<evidence type="ECO:0000313" key="7">
    <source>
        <dbReference type="Proteomes" id="UP001632038"/>
    </source>
</evidence>
<evidence type="ECO:0000256" key="3">
    <source>
        <dbReference type="ARBA" id="ARBA00038471"/>
    </source>
</evidence>
<comment type="similarity">
    <text evidence="3">Belongs to the PMEI family.</text>
</comment>
<dbReference type="Pfam" id="PF04043">
    <property type="entry name" value="PMEI"/>
    <property type="match status" value="1"/>
</dbReference>
<dbReference type="PANTHER" id="PTHR36710">
    <property type="entry name" value="PECTINESTERASE INHIBITOR-LIKE"/>
    <property type="match status" value="1"/>
</dbReference>
<comment type="caution">
    <text evidence="6">The sequence shown here is derived from an EMBL/GenBank/DDBJ whole genome shotgun (WGS) entry which is preliminary data.</text>
</comment>
<keyword evidence="7" id="KW-1185">Reference proteome</keyword>
<dbReference type="NCBIfam" id="TIGR01614">
    <property type="entry name" value="PME_inhib"/>
    <property type="match status" value="1"/>
</dbReference>
<evidence type="ECO:0000313" key="6">
    <source>
        <dbReference type="EMBL" id="KAL3641892.1"/>
    </source>
</evidence>
<feature type="signal peptide" evidence="4">
    <location>
        <begin position="1"/>
        <end position="21"/>
    </location>
</feature>
<proteinExistence type="inferred from homology"/>
<feature type="domain" description="Pectinesterase inhibitor" evidence="5">
    <location>
        <begin position="185"/>
        <end position="331"/>
    </location>
</feature>
<evidence type="ECO:0000259" key="5">
    <source>
        <dbReference type="SMART" id="SM00856"/>
    </source>
</evidence>
<dbReference type="AlphaFoldDB" id="A0ABD3DIL1"/>
<accession>A0ABD3DIL1</accession>
<dbReference type="EMBL" id="JAVIJP010000016">
    <property type="protein sequence ID" value="KAL3641892.1"/>
    <property type="molecule type" value="Genomic_DNA"/>
</dbReference>
<dbReference type="InterPro" id="IPR006501">
    <property type="entry name" value="Pectinesterase_inhib_dom"/>
</dbReference>
<sequence length="337" mass="36354">MEPKNNLRLLLITLFLTATWARLTPGPIQSPSEAPLSSISSAPAEAPITLLSEITPDSFSDQPARFEDLAPITPLSELTPDSFSDQPARFEDLAPITTLSEQTPDSFSDQPARFEDLAPITTLSEQTPDSLSDQPARFDDLAPITTLSEQTPDSFSDQPARFDDLPTNILSANSVDFSSSLLSVGPNPIISKICENTDHPPLCLATVLPLTRNEKSITVESVLKVAVEAGSLYAKEALSVTKNLVSKPGTPDDLKATLKDCRNSYDIAVENFAKTSDAFATNDVGTMRSVLSAVITFVGDCEDEFAQMQTRSPLSGYAEKLTDMTSNCLAIVSQMMN</sequence>
<name>A0ABD3DIL1_9LAMI</name>
<dbReference type="SUPFAM" id="SSF101148">
    <property type="entry name" value="Plant invertase/pectin methylesterase inhibitor"/>
    <property type="match status" value="1"/>
</dbReference>
<organism evidence="6 7">
    <name type="scientific">Castilleja foliolosa</name>
    <dbReference type="NCBI Taxonomy" id="1961234"/>
    <lineage>
        <taxon>Eukaryota</taxon>
        <taxon>Viridiplantae</taxon>
        <taxon>Streptophyta</taxon>
        <taxon>Embryophyta</taxon>
        <taxon>Tracheophyta</taxon>
        <taxon>Spermatophyta</taxon>
        <taxon>Magnoliopsida</taxon>
        <taxon>eudicotyledons</taxon>
        <taxon>Gunneridae</taxon>
        <taxon>Pentapetalae</taxon>
        <taxon>asterids</taxon>
        <taxon>lamiids</taxon>
        <taxon>Lamiales</taxon>
        <taxon>Orobanchaceae</taxon>
        <taxon>Pedicularideae</taxon>
        <taxon>Castillejinae</taxon>
        <taxon>Castilleja</taxon>
    </lineage>
</organism>